<dbReference type="CDD" id="cd05233">
    <property type="entry name" value="SDR_c"/>
    <property type="match status" value="1"/>
</dbReference>
<sequence length="241" mass="23700">MRVVLVGASTPIGGAVADRFAAAGGRVVGISLEPSGSAPLAADLTADCSVPAQASAAVAEAAGVLGGIDVLVPAAGAMPVAPAHRTTDEQWRLALAACLDTFFLTARAALPRLVDGGGSIVAVSSVNGFLAAPWLPGYAAAKGGVDGLVRQLALDYARSGVRVNAVAPGLVGGEQYADAEAGYPIGRTIRPDEVAAAVEFLAGPAASAITGVVLPVDGGLSIASPAAFARPDLRARLEGDG</sequence>
<proteinExistence type="inferred from homology"/>
<protein>
    <submittedName>
        <fullName evidence="3">Enoyl-(Acyl carrier protein) reductase</fullName>
    </submittedName>
</protein>
<dbReference type="PROSITE" id="PS00061">
    <property type="entry name" value="ADH_SHORT"/>
    <property type="match status" value="1"/>
</dbReference>
<accession>A0A1H2JMH4</accession>
<organism evidence="3 4">
    <name type="scientific">Jiangella alkaliphila</name>
    <dbReference type="NCBI Taxonomy" id="419479"/>
    <lineage>
        <taxon>Bacteria</taxon>
        <taxon>Bacillati</taxon>
        <taxon>Actinomycetota</taxon>
        <taxon>Actinomycetes</taxon>
        <taxon>Jiangellales</taxon>
        <taxon>Jiangellaceae</taxon>
        <taxon>Jiangella</taxon>
    </lineage>
</organism>
<evidence type="ECO:0000313" key="3">
    <source>
        <dbReference type="EMBL" id="SDU57341.1"/>
    </source>
</evidence>
<evidence type="ECO:0000313" key="4">
    <source>
        <dbReference type="Proteomes" id="UP000182977"/>
    </source>
</evidence>
<dbReference type="Proteomes" id="UP000182977">
    <property type="component" value="Chromosome I"/>
</dbReference>
<reference evidence="4" key="1">
    <citation type="submission" date="2016-10" db="EMBL/GenBank/DDBJ databases">
        <authorList>
            <person name="Varghese N."/>
            <person name="Submissions S."/>
        </authorList>
    </citation>
    <scope>NUCLEOTIDE SEQUENCE [LARGE SCALE GENOMIC DNA]</scope>
    <source>
        <strain evidence="4">DSM 45079</strain>
    </source>
</reference>
<dbReference type="STRING" id="419479.SAMN04488563_2841"/>
<dbReference type="PANTHER" id="PTHR42760:SF133">
    <property type="entry name" value="3-OXOACYL-[ACYL-CARRIER-PROTEIN] REDUCTASE"/>
    <property type="match status" value="1"/>
</dbReference>
<dbReference type="InterPro" id="IPR036291">
    <property type="entry name" value="NAD(P)-bd_dom_sf"/>
</dbReference>
<dbReference type="GO" id="GO:0016616">
    <property type="term" value="F:oxidoreductase activity, acting on the CH-OH group of donors, NAD or NADP as acceptor"/>
    <property type="evidence" value="ECO:0007669"/>
    <property type="project" value="TreeGrafter"/>
</dbReference>
<dbReference type="InterPro" id="IPR002347">
    <property type="entry name" value="SDR_fam"/>
</dbReference>
<evidence type="ECO:0000256" key="1">
    <source>
        <dbReference type="ARBA" id="ARBA00006484"/>
    </source>
</evidence>
<dbReference type="OrthoDB" id="286404at2"/>
<dbReference type="GO" id="GO:0006633">
    <property type="term" value="P:fatty acid biosynthetic process"/>
    <property type="evidence" value="ECO:0007669"/>
    <property type="project" value="TreeGrafter"/>
</dbReference>
<dbReference type="PANTHER" id="PTHR42760">
    <property type="entry name" value="SHORT-CHAIN DEHYDROGENASES/REDUCTASES FAMILY MEMBER"/>
    <property type="match status" value="1"/>
</dbReference>
<dbReference type="PRINTS" id="PR00080">
    <property type="entry name" value="SDRFAMILY"/>
</dbReference>
<dbReference type="EMBL" id="LT629791">
    <property type="protein sequence ID" value="SDU57341.1"/>
    <property type="molecule type" value="Genomic_DNA"/>
</dbReference>
<dbReference type="Gene3D" id="3.40.50.720">
    <property type="entry name" value="NAD(P)-binding Rossmann-like Domain"/>
    <property type="match status" value="1"/>
</dbReference>
<dbReference type="Pfam" id="PF13561">
    <property type="entry name" value="adh_short_C2"/>
    <property type="match status" value="1"/>
</dbReference>
<keyword evidence="2" id="KW-0560">Oxidoreductase</keyword>
<dbReference type="GO" id="GO:0048038">
    <property type="term" value="F:quinone binding"/>
    <property type="evidence" value="ECO:0007669"/>
    <property type="project" value="TreeGrafter"/>
</dbReference>
<gene>
    <name evidence="3" type="ORF">SAMN04488563_2841</name>
</gene>
<keyword evidence="4" id="KW-1185">Reference proteome</keyword>
<name>A0A1H2JMH4_9ACTN</name>
<dbReference type="PRINTS" id="PR00081">
    <property type="entry name" value="GDHRDH"/>
</dbReference>
<evidence type="ECO:0000256" key="2">
    <source>
        <dbReference type="ARBA" id="ARBA00023002"/>
    </source>
</evidence>
<dbReference type="AlphaFoldDB" id="A0A1H2JMH4"/>
<dbReference type="SUPFAM" id="SSF51735">
    <property type="entry name" value="NAD(P)-binding Rossmann-fold domains"/>
    <property type="match status" value="1"/>
</dbReference>
<dbReference type="RefSeq" id="WP_046767433.1">
    <property type="nucleotide sequence ID" value="NZ_KQ061221.1"/>
</dbReference>
<comment type="similarity">
    <text evidence="1">Belongs to the short-chain dehydrogenases/reductases (SDR) family.</text>
</comment>
<dbReference type="InterPro" id="IPR020904">
    <property type="entry name" value="Sc_DH/Rdtase_CS"/>
</dbReference>